<feature type="compositionally biased region" description="Pro residues" evidence="1">
    <location>
        <begin position="120"/>
        <end position="132"/>
    </location>
</feature>
<dbReference type="Gene3D" id="2.40.70.10">
    <property type="entry name" value="Acid Proteases"/>
    <property type="match status" value="1"/>
</dbReference>
<evidence type="ECO:0008006" key="4">
    <source>
        <dbReference type="Google" id="ProtNLM"/>
    </source>
</evidence>
<evidence type="ECO:0000313" key="2">
    <source>
        <dbReference type="EMBL" id="CAL8114478.1"/>
    </source>
</evidence>
<dbReference type="EMBL" id="CAXLJM020000050">
    <property type="protein sequence ID" value="CAL8114478.1"/>
    <property type="molecule type" value="Genomic_DNA"/>
</dbReference>
<sequence>MQPGEAVDTYLYDVIRLCKLVDANMTEARKIHYVTKGLLPVLFYQVMARDFRSVNDLRQHLHRLEDARHTFGEDSPYFEMINQSSTKTSAMETQMKSLQDMMTKLTTVVSVNAVQAATTPRPPPAQSIPQHPPRQYTSNPTPAPPTPPYRTSRFPARTPDGQWICFNCNLVGHSASHCQNDPFCPKPLPSKSSPLTIPHPRPLTHPTANIPTLANIGPTLPIPPGVIYCSGSVYHSPCKILVDTGACASFISASLFPGPYLPCLTTTVKAANGSTMPLLGKALIPLVIEKTSFTRSFYVLQSSPYPVILGTDFLTTNSAVIQYPTKTLCLNENTFPFHILPKPSYTLLTCVDTPLKIRNAETVTVPAKSVLRVKVKLPPLPNPCPLLLVESTPQLFNKYGLCLSNFVADLNTSEATSINELLLANRDNYPKLLPRGLVLASIGSC</sequence>
<evidence type="ECO:0000313" key="3">
    <source>
        <dbReference type="Proteomes" id="UP001642540"/>
    </source>
</evidence>
<protein>
    <recommendedName>
        <fullName evidence="4">CCHC-type domain-containing protein</fullName>
    </recommendedName>
</protein>
<comment type="caution">
    <text evidence="2">The sequence shown here is derived from an EMBL/GenBank/DDBJ whole genome shotgun (WGS) entry which is preliminary data.</text>
</comment>
<dbReference type="InterPro" id="IPR021109">
    <property type="entry name" value="Peptidase_aspartic_dom_sf"/>
</dbReference>
<proteinExistence type="predicted"/>
<feature type="region of interest" description="Disordered" evidence="1">
    <location>
        <begin position="116"/>
        <end position="153"/>
    </location>
</feature>
<gene>
    <name evidence="2" type="ORF">ODALV1_LOCUS16482</name>
</gene>
<name>A0ABP1R4Q1_9HEXA</name>
<accession>A0ABP1R4Q1</accession>
<dbReference type="Proteomes" id="UP001642540">
    <property type="component" value="Unassembled WGS sequence"/>
</dbReference>
<dbReference type="SUPFAM" id="SSF50630">
    <property type="entry name" value="Acid proteases"/>
    <property type="match status" value="1"/>
</dbReference>
<dbReference type="CDD" id="cd00303">
    <property type="entry name" value="retropepsin_like"/>
    <property type="match status" value="1"/>
</dbReference>
<keyword evidence="3" id="KW-1185">Reference proteome</keyword>
<reference evidence="2 3" key="1">
    <citation type="submission" date="2024-08" db="EMBL/GenBank/DDBJ databases">
        <authorList>
            <person name="Cucini C."/>
            <person name="Frati F."/>
        </authorList>
    </citation>
    <scope>NUCLEOTIDE SEQUENCE [LARGE SCALE GENOMIC DNA]</scope>
</reference>
<dbReference type="Pfam" id="PF08284">
    <property type="entry name" value="RVP_2"/>
    <property type="match status" value="1"/>
</dbReference>
<evidence type="ECO:0000256" key="1">
    <source>
        <dbReference type="SAM" id="MobiDB-lite"/>
    </source>
</evidence>
<organism evidence="2 3">
    <name type="scientific">Orchesella dallaii</name>
    <dbReference type="NCBI Taxonomy" id="48710"/>
    <lineage>
        <taxon>Eukaryota</taxon>
        <taxon>Metazoa</taxon>
        <taxon>Ecdysozoa</taxon>
        <taxon>Arthropoda</taxon>
        <taxon>Hexapoda</taxon>
        <taxon>Collembola</taxon>
        <taxon>Entomobryomorpha</taxon>
        <taxon>Entomobryoidea</taxon>
        <taxon>Orchesellidae</taxon>
        <taxon>Orchesellinae</taxon>
        <taxon>Orchesella</taxon>
    </lineage>
</organism>